<keyword evidence="1" id="KW-0732">Signal</keyword>
<dbReference type="Gene3D" id="3.30.530.20">
    <property type="match status" value="1"/>
</dbReference>
<name>A0A430QHP2_SCHBO</name>
<sequence length="226" mass="26240">MKFILAALLLLLALISRLVVIHNGKIGQKEVVVSIPIHECYRHVTNLYTYPRWIPSVLSIENLTKSFHLAIGEEFIMVVDYGFLVSVQQSMFINQNLQMKNLLSKFVVTGTMSYVAQILSIEPNTNFSFILDDWLETRFDFSFTAIDQEKSRMKLTISSNKNNMFYKVSHTILASNFYVNNVTTSIYLSNQTSRNKMSWHIILPIAHLYYTNWLTQCLLRFQLAYS</sequence>
<dbReference type="SUPFAM" id="SSF55961">
    <property type="entry name" value="Bet v1-like"/>
    <property type="match status" value="1"/>
</dbReference>
<evidence type="ECO:0000313" key="2">
    <source>
        <dbReference type="EMBL" id="RTG87225.1"/>
    </source>
</evidence>
<feature type="chain" id="PRO_5019244754" description="Coenzyme Q-binding protein COQ10 START domain-containing protein" evidence="1">
    <location>
        <begin position="22"/>
        <end position="226"/>
    </location>
</feature>
<reference evidence="2 3" key="1">
    <citation type="journal article" date="2019" name="PLoS Pathog.">
        <title>Genome sequence of the bovine parasite Schistosoma bovis Tanzania.</title>
        <authorList>
            <person name="Oey H."/>
            <person name="Zakrzewski M."/>
            <person name="Gobert G."/>
            <person name="Gravermann K."/>
            <person name="Stoye J."/>
            <person name="Jones M."/>
            <person name="Mcmanus D."/>
            <person name="Krause L."/>
        </authorList>
    </citation>
    <scope>NUCLEOTIDE SEQUENCE [LARGE SCALE GENOMIC DNA]</scope>
    <source>
        <strain evidence="2 3">TAN1997</strain>
    </source>
</reference>
<dbReference type="EMBL" id="QMKO01001706">
    <property type="protein sequence ID" value="RTG87225.1"/>
    <property type="molecule type" value="Genomic_DNA"/>
</dbReference>
<keyword evidence="3" id="KW-1185">Reference proteome</keyword>
<dbReference type="AlphaFoldDB" id="A0A430QHP2"/>
<accession>A0A430QHP2</accession>
<evidence type="ECO:0008006" key="4">
    <source>
        <dbReference type="Google" id="ProtNLM"/>
    </source>
</evidence>
<protein>
    <recommendedName>
        <fullName evidence="4">Coenzyme Q-binding protein COQ10 START domain-containing protein</fullName>
    </recommendedName>
</protein>
<organism evidence="2 3">
    <name type="scientific">Schistosoma bovis</name>
    <name type="common">Blood fluke</name>
    <dbReference type="NCBI Taxonomy" id="6184"/>
    <lineage>
        <taxon>Eukaryota</taxon>
        <taxon>Metazoa</taxon>
        <taxon>Spiralia</taxon>
        <taxon>Lophotrochozoa</taxon>
        <taxon>Platyhelminthes</taxon>
        <taxon>Trematoda</taxon>
        <taxon>Digenea</taxon>
        <taxon>Strigeidida</taxon>
        <taxon>Schistosomatoidea</taxon>
        <taxon>Schistosomatidae</taxon>
        <taxon>Schistosoma</taxon>
    </lineage>
</organism>
<proteinExistence type="predicted"/>
<dbReference type="InterPro" id="IPR023393">
    <property type="entry name" value="START-like_dom_sf"/>
</dbReference>
<comment type="caution">
    <text evidence="2">The sequence shown here is derived from an EMBL/GenBank/DDBJ whole genome shotgun (WGS) entry which is preliminary data.</text>
</comment>
<feature type="signal peptide" evidence="1">
    <location>
        <begin position="1"/>
        <end position="21"/>
    </location>
</feature>
<evidence type="ECO:0000313" key="3">
    <source>
        <dbReference type="Proteomes" id="UP000290809"/>
    </source>
</evidence>
<gene>
    <name evidence="2" type="ORF">DC041_0010255</name>
</gene>
<dbReference type="Proteomes" id="UP000290809">
    <property type="component" value="Unassembled WGS sequence"/>
</dbReference>
<evidence type="ECO:0000256" key="1">
    <source>
        <dbReference type="SAM" id="SignalP"/>
    </source>
</evidence>